<dbReference type="Proteomes" id="UP000245880">
    <property type="component" value="Unassembled WGS sequence"/>
</dbReference>
<sequence>MKQYLAIIFLFCLLGSCSDNKEQVNELEKEVLDTHDDVMAYMDDIMTLRNRIKKELASIDSLENEGIADNNGAQQRLTLQQLDDQLDQSDAQMMQWMRAYNGDSAKNLNTQEAMRYFEVEKEKIDQLKSNTEKSVQEVKTYFEKQNEH</sequence>
<dbReference type="OrthoDB" id="1436925at2"/>
<gene>
    <name evidence="2" type="ORF">CLV98_10828</name>
</gene>
<proteinExistence type="predicted"/>
<feature type="coiled-coil region" evidence="1">
    <location>
        <begin position="45"/>
        <end position="99"/>
    </location>
</feature>
<evidence type="ECO:0000313" key="3">
    <source>
        <dbReference type="Proteomes" id="UP000245880"/>
    </source>
</evidence>
<name>A0A316AIK3_9BACT</name>
<accession>A0A316AIK3</accession>
<evidence type="ECO:0008006" key="4">
    <source>
        <dbReference type="Google" id="ProtNLM"/>
    </source>
</evidence>
<dbReference type="EMBL" id="QGDT01000008">
    <property type="protein sequence ID" value="PWJ57108.1"/>
    <property type="molecule type" value="Genomic_DNA"/>
</dbReference>
<dbReference type="RefSeq" id="WP_109675354.1">
    <property type="nucleotide sequence ID" value="NZ_QGDT01000008.1"/>
</dbReference>
<comment type="caution">
    <text evidence="2">The sequence shown here is derived from an EMBL/GenBank/DDBJ whole genome shotgun (WGS) entry which is preliminary data.</text>
</comment>
<organism evidence="2 3">
    <name type="scientific">Dyadobacter jejuensis</name>
    <dbReference type="NCBI Taxonomy" id="1082580"/>
    <lineage>
        <taxon>Bacteria</taxon>
        <taxon>Pseudomonadati</taxon>
        <taxon>Bacteroidota</taxon>
        <taxon>Cytophagia</taxon>
        <taxon>Cytophagales</taxon>
        <taxon>Spirosomataceae</taxon>
        <taxon>Dyadobacter</taxon>
    </lineage>
</organism>
<keyword evidence="3" id="KW-1185">Reference proteome</keyword>
<reference evidence="2 3" key="1">
    <citation type="submission" date="2018-03" db="EMBL/GenBank/DDBJ databases">
        <title>Genomic Encyclopedia of Archaeal and Bacterial Type Strains, Phase II (KMG-II): from individual species to whole genera.</title>
        <authorList>
            <person name="Goeker M."/>
        </authorList>
    </citation>
    <scope>NUCLEOTIDE SEQUENCE [LARGE SCALE GENOMIC DNA]</scope>
    <source>
        <strain evidence="2 3">DSM 100346</strain>
    </source>
</reference>
<keyword evidence="1" id="KW-0175">Coiled coil</keyword>
<evidence type="ECO:0000313" key="2">
    <source>
        <dbReference type="EMBL" id="PWJ57108.1"/>
    </source>
</evidence>
<dbReference type="PROSITE" id="PS51257">
    <property type="entry name" value="PROKAR_LIPOPROTEIN"/>
    <property type="match status" value="1"/>
</dbReference>
<evidence type="ECO:0000256" key="1">
    <source>
        <dbReference type="SAM" id="Coils"/>
    </source>
</evidence>
<dbReference type="AlphaFoldDB" id="A0A316AIK3"/>
<protein>
    <recommendedName>
        <fullName evidence="4">Viral A-type inclusion protein</fullName>
    </recommendedName>
</protein>